<name>A0AA49JHN1_9BACT</name>
<reference evidence="2" key="1">
    <citation type="submission" date="2023-08" db="EMBL/GenBank/DDBJ databases">
        <title>Comparative genomics and taxonomic characterization of three novel marine species of genus Marivirga.</title>
        <authorList>
            <person name="Muhammad N."/>
            <person name="Kim S.-G."/>
        </authorList>
    </citation>
    <scope>NUCLEOTIDE SEQUENCE</scope>
    <source>
        <strain evidence="2">BKB1-2</strain>
    </source>
</reference>
<sequence length="250" mass="29399">MKRSFFFIFILLSPLIVKAQLNFGLTTGIKDYNAQNNLSGRYQSVDIRLNDNGVDYIQGGVFFELSSKKYSFLVLRLNLKTHNNNFTVTPLDYDPPGDGPFMIPNAKTYFSHYRSHLLDIIPSIVIDRKVQYRMGIGYQLNYMHHKNPEGLDRTGYDDRWWSQPSNQKTYYFANEIIQENPIKAFHHSILLNAEVRFWHLGLGIQYLRSLNSIAEPVNFDGAFIYPFDMQTQNFSIDLNFYWNRIKLFDY</sequence>
<keyword evidence="1" id="KW-0732">Signal</keyword>
<organism evidence="2">
    <name type="scientific">Marivirga arenosa</name>
    <dbReference type="NCBI Taxonomy" id="3059076"/>
    <lineage>
        <taxon>Bacteria</taxon>
        <taxon>Pseudomonadati</taxon>
        <taxon>Bacteroidota</taxon>
        <taxon>Cytophagia</taxon>
        <taxon>Cytophagales</taxon>
        <taxon>Marivirgaceae</taxon>
        <taxon>Marivirga</taxon>
    </lineage>
</organism>
<gene>
    <name evidence="2" type="ORF">QYS47_04395</name>
</gene>
<dbReference type="RefSeq" id="WP_302127030.1">
    <property type="nucleotide sequence ID" value="NZ_CP129968.2"/>
</dbReference>
<protein>
    <submittedName>
        <fullName evidence="2">Uncharacterized protein</fullName>
    </submittedName>
</protein>
<dbReference type="KEGG" id="marp:QYS47_04395"/>
<dbReference type="AlphaFoldDB" id="A0AA49JHN1"/>
<evidence type="ECO:0000256" key="1">
    <source>
        <dbReference type="SAM" id="SignalP"/>
    </source>
</evidence>
<feature type="signal peptide" evidence="1">
    <location>
        <begin position="1"/>
        <end position="19"/>
    </location>
</feature>
<feature type="chain" id="PRO_5041326532" evidence="1">
    <location>
        <begin position="20"/>
        <end position="250"/>
    </location>
</feature>
<evidence type="ECO:0000313" key="2">
    <source>
        <dbReference type="EMBL" id="WKK81538.1"/>
    </source>
</evidence>
<proteinExistence type="predicted"/>
<dbReference type="EMBL" id="CP129968">
    <property type="protein sequence ID" value="WKK81538.1"/>
    <property type="molecule type" value="Genomic_DNA"/>
</dbReference>
<accession>A0AA49JHN1</accession>
<dbReference type="Proteomes" id="UP001232019">
    <property type="component" value="Chromosome"/>
</dbReference>